<comment type="catalytic activity">
    <reaction evidence="8 13">
        <text>7-aminomethyl-7-carbaguanosine(34) in tRNA + S-adenosyl-L-methionine = epoxyqueuosine(34) in tRNA + adenine + L-methionine + 2 H(+)</text>
        <dbReference type="Rhea" id="RHEA:32155"/>
        <dbReference type="Rhea" id="RHEA-COMP:10342"/>
        <dbReference type="Rhea" id="RHEA-COMP:18582"/>
        <dbReference type="ChEBI" id="CHEBI:15378"/>
        <dbReference type="ChEBI" id="CHEBI:16708"/>
        <dbReference type="ChEBI" id="CHEBI:57844"/>
        <dbReference type="ChEBI" id="CHEBI:59789"/>
        <dbReference type="ChEBI" id="CHEBI:82833"/>
        <dbReference type="ChEBI" id="CHEBI:194443"/>
        <dbReference type="EC" id="2.4.99.17"/>
    </reaction>
</comment>
<dbReference type="GO" id="GO:0008616">
    <property type="term" value="P:tRNA queuosine(34) biosynthetic process"/>
    <property type="evidence" value="ECO:0007669"/>
    <property type="project" value="UniProtKB-UniRule"/>
</dbReference>
<evidence type="ECO:0000256" key="8">
    <source>
        <dbReference type="ARBA" id="ARBA00052751"/>
    </source>
</evidence>
<keyword evidence="6 13" id="KW-0949">S-adenosyl-L-methionine</keyword>
<dbReference type="Gene3D" id="2.40.10.240">
    <property type="entry name" value="QueA-like"/>
    <property type="match status" value="1"/>
</dbReference>
<evidence type="ECO:0000256" key="5">
    <source>
        <dbReference type="ARBA" id="ARBA00022679"/>
    </source>
</evidence>
<comment type="subunit">
    <text evidence="3 13">Monomer.</text>
</comment>
<comment type="similarity">
    <text evidence="9 13">Belongs to the QueA family.</text>
</comment>
<keyword evidence="5 13" id="KW-0808">Transferase</keyword>
<evidence type="ECO:0000256" key="11">
    <source>
        <dbReference type="ARBA" id="ARBA00069325"/>
    </source>
</evidence>
<evidence type="ECO:0000256" key="6">
    <source>
        <dbReference type="ARBA" id="ARBA00022691"/>
    </source>
</evidence>
<dbReference type="FunFam" id="3.40.1780.10:FF:000001">
    <property type="entry name" value="S-adenosylmethionine:tRNA ribosyltransferase-isomerase"/>
    <property type="match status" value="1"/>
</dbReference>
<reference evidence="14" key="1">
    <citation type="journal article" date="2020" name="mSystems">
        <title>Genome- and Community-Level Interaction Insights into Carbon Utilization and Element Cycling Functions of Hydrothermarchaeota in Hydrothermal Sediment.</title>
        <authorList>
            <person name="Zhou Z."/>
            <person name="Liu Y."/>
            <person name="Xu W."/>
            <person name="Pan J."/>
            <person name="Luo Z.H."/>
            <person name="Li M."/>
        </authorList>
    </citation>
    <scope>NUCLEOTIDE SEQUENCE [LARGE SCALE GENOMIC DNA]</scope>
    <source>
        <strain evidence="14">SpSt-794</strain>
    </source>
</reference>
<comment type="function">
    <text evidence="13">Transfers and isomerizes the ribose moiety from AdoMet to the 7-aminomethyl group of 7-deazaguanine (preQ1-tRNA) to give epoxyqueuosine (oQ-tRNA).</text>
</comment>
<dbReference type="GO" id="GO:0051075">
    <property type="term" value="F:S-adenosylmethionine:tRNA ribosyltransferase-isomerase activity"/>
    <property type="evidence" value="ECO:0007669"/>
    <property type="project" value="UniProtKB-EC"/>
</dbReference>
<dbReference type="GO" id="GO:0005737">
    <property type="term" value="C:cytoplasm"/>
    <property type="evidence" value="ECO:0007669"/>
    <property type="project" value="UniProtKB-SubCell"/>
</dbReference>
<evidence type="ECO:0000256" key="7">
    <source>
        <dbReference type="ARBA" id="ARBA00022785"/>
    </source>
</evidence>
<dbReference type="NCBIfam" id="NF001140">
    <property type="entry name" value="PRK00147.1"/>
    <property type="match status" value="1"/>
</dbReference>
<evidence type="ECO:0000256" key="12">
    <source>
        <dbReference type="ARBA" id="ARBA00076160"/>
    </source>
</evidence>
<dbReference type="InterPro" id="IPR003699">
    <property type="entry name" value="QueA"/>
</dbReference>
<evidence type="ECO:0000256" key="4">
    <source>
        <dbReference type="ARBA" id="ARBA00022490"/>
    </source>
</evidence>
<dbReference type="InterPro" id="IPR036100">
    <property type="entry name" value="QueA_sf"/>
</dbReference>
<keyword evidence="4 13" id="KW-0963">Cytoplasm</keyword>
<evidence type="ECO:0000256" key="2">
    <source>
        <dbReference type="ARBA" id="ARBA00004691"/>
    </source>
</evidence>
<comment type="subcellular location">
    <subcellularLocation>
        <location evidence="1 13">Cytoplasm</location>
    </subcellularLocation>
</comment>
<evidence type="ECO:0000256" key="9">
    <source>
        <dbReference type="ARBA" id="ARBA00061210"/>
    </source>
</evidence>
<dbReference type="PANTHER" id="PTHR30307:SF0">
    <property type="entry name" value="S-ADENOSYLMETHIONINE:TRNA RIBOSYLTRANSFERASE-ISOMERASE"/>
    <property type="match status" value="1"/>
</dbReference>
<dbReference type="NCBIfam" id="TIGR00113">
    <property type="entry name" value="queA"/>
    <property type="match status" value="1"/>
</dbReference>
<keyword evidence="14" id="KW-0413">Isomerase</keyword>
<comment type="caution">
    <text evidence="14">The sequence shown here is derived from an EMBL/GenBank/DDBJ whole genome shotgun (WGS) entry which is preliminary data.</text>
</comment>
<evidence type="ECO:0000256" key="1">
    <source>
        <dbReference type="ARBA" id="ARBA00004496"/>
    </source>
</evidence>
<dbReference type="HAMAP" id="MF_00113">
    <property type="entry name" value="QueA"/>
    <property type="match status" value="1"/>
</dbReference>
<dbReference type="Pfam" id="PF02547">
    <property type="entry name" value="Queuosine_synth"/>
    <property type="match status" value="1"/>
</dbReference>
<dbReference type="UniPathway" id="UPA00392"/>
<organism evidence="14">
    <name type="scientific">Caldisericum exile</name>
    <dbReference type="NCBI Taxonomy" id="693075"/>
    <lineage>
        <taxon>Bacteria</taxon>
        <taxon>Pseudomonadati</taxon>
        <taxon>Caldisericota/Cryosericota group</taxon>
        <taxon>Caldisericota</taxon>
        <taxon>Caldisericia</taxon>
        <taxon>Caldisericales</taxon>
        <taxon>Caldisericaceae</taxon>
        <taxon>Caldisericum</taxon>
    </lineage>
</organism>
<keyword evidence="7 13" id="KW-0671">Queuosine biosynthesis</keyword>
<dbReference type="SUPFAM" id="SSF111337">
    <property type="entry name" value="QueA-like"/>
    <property type="match status" value="1"/>
</dbReference>
<evidence type="ECO:0000256" key="13">
    <source>
        <dbReference type="HAMAP-Rule" id="MF_00113"/>
    </source>
</evidence>
<dbReference type="EC" id="2.4.99.17" evidence="10 13"/>
<evidence type="ECO:0000256" key="10">
    <source>
        <dbReference type="ARBA" id="ARBA00066503"/>
    </source>
</evidence>
<dbReference type="AlphaFoldDB" id="A0A7C4Y0J4"/>
<proteinExistence type="inferred from homology"/>
<sequence length="341" mass="38332">MGNLDFLDYDLPKELIAQHPIFPRDYARLMVVHRASGEIEHRKFFEIVNYLKPTDCLVLNNSKVIKARFTGKNIKTSGKREVFLLKSLKEKTFLALVSPGRRVHTGDTILINASPCIIVKVLQKSSFGEYIVEFESPLSMEEIFNFGEIPLPPYIKGSATDNEYQTVYANLLGSVASPTAGLHFTRELIETISGMGVCVAYITLHVGLGTFKPIKVDNLDDHKMHEEEFFVSEEVTTKINEAKRSGGRIIAVGTTVVRTLETISEDNGFVRPMSGSTKLFIKPGYQFKIVDGIITNFHFPRTTLLALVCAFLGTDLTLKAYRIAVQERYRFYSFGDAMLIL</sequence>
<dbReference type="InterPro" id="IPR042118">
    <property type="entry name" value="QueA_dom1"/>
</dbReference>
<name>A0A7C4Y0J4_9BACT</name>
<dbReference type="EMBL" id="DTHV01000099">
    <property type="protein sequence ID" value="HGW60395.1"/>
    <property type="molecule type" value="Genomic_DNA"/>
</dbReference>
<evidence type="ECO:0000313" key="14">
    <source>
        <dbReference type="EMBL" id="HGW60395.1"/>
    </source>
</evidence>
<dbReference type="Gene3D" id="3.40.1780.10">
    <property type="entry name" value="QueA-like"/>
    <property type="match status" value="1"/>
</dbReference>
<accession>A0A7C4Y0J4</accession>
<dbReference type="InterPro" id="IPR042119">
    <property type="entry name" value="QueA_dom2"/>
</dbReference>
<gene>
    <name evidence="13 14" type="primary">queA</name>
    <name evidence="14" type="ORF">ENV82_03065</name>
</gene>
<dbReference type="PANTHER" id="PTHR30307">
    <property type="entry name" value="S-ADENOSYLMETHIONINE:TRNA RIBOSYLTRANSFERASE-ISOMERASE"/>
    <property type="match status" value="1"/>
</dbReference>
<protein>
    <recommendedName>
        <fullName evidence="11 13">S-adenosylmethionine:tRNA ribosyltransferase-isomerase</fullName>
        <ecNumber evidence="10 13">2.4.99.17</ecNumber>
    </recommendedName>
    <alternativeName>
        <fullName evidence="12 13">Queuosine biosynthesis protein QueA</fullName>
    </alternativeName>
</protein>
<comment type="pathway">
    <text evidence="2 13">tRNA modification; tRNA-queuosine biosynthesis.</text>
</comment>
<evidence type="ECO:0000256" key="3">
    <source>
        <dbReference type="ARBA" id="ARBA00011245"/>
    </source>
</evidence>
<keyword evidence="14" id="KW-0328">Glycosyltransferase</keyword>